<proteinExistence type="predicted"/>
<evidence type="ECO:0000256" key="1">
    <source>
        <dbReference type="SAM" id="MobiDB-lite"/>
    </source>
</evidence>
<name>A0ABT9QIB9_9ACTN</name>
<accession>A0ABT9QIB9</accession>
<evidence type="ECO:0000313" key="3">
    <source>
        <dbReference type="Proteomes" id="UP001225356"/>
    </source>
</evidence>
<organism evidence="2 3">
    <name type="scientific">Streptosporangium lutulentum</name>
    <dbReference type="NCBI Taxonomy" id="1461250"/>
    <lineage>
        <taxon>Bacteria</taxon>
        <taxon>Bacillati</taxon>
        <taxon>Actinomycetota</taxon>
        <taxon>Actinomycetes</taxon>
        <taxon>Streptosporangiales</taxon>
        <taxon>Streptosporangiaceae</taxon>
        <taxon>Streptosporangium</taxon>
    </lineage>
</organism>
<feature type="region of interest" description="Disordered" evidence="1">
    <location>
        <begin position="26"/>
        <end position="55"/>
    </location>
</feature>
<sequence>MTVTYVTDLTAETQLPVSITDSRLFSGRERPSGMGARLAKYLPSAPGGSAKNYTK</sequence>
<dbReference type="Proteomes" id="UP001225356">
    <property type="component" value="Unassembled WGS sequence"/>
</dbReference>
<reference evidence="2 3" key="1">
    <citation type="submission" date="2023-07" db="EMBL/GenBank/DDBJ databases">
        <title>Sequencing the genomes of 1000 actinobacteria strains.</title>
        <authorList>
            <person name="Klenk H.-P."/>
        </authorList>
    </citation>
    <scope>NUCLEOTIDE SEQUENCE [LARGE SCALE GENOMIC DNA]</scope>
    <source>
        <strain evidence="2 3">DSM 46740</strain>
    </source>
</reference>
<comment type="caution">
    <text evidence="2">The sequence shown here is derived from an EMBL/GenBank/DDBJ whole genome shotgun (WGS) entry which is preliminary data.</text>
</comment>
<protein>
    <submittedName>
        <fullName evidence="2">Uncharacterized protein</fullName>
    </submittedName>
</protein>
<dbReference type="EMBL" id="JAUSQU010000001">
    <property type="protein sequence ID" value="MDP9846434.1"/>
    <property type="molecule type" value="Genomic_DNA"/>
</dbReference>
<evidence type="ECO:0000313" key="2">
    <source>
        <dbReference type="EMBL" id="MDP9846434.1"/>
    </source>
</evidence>
<gene>
    <name evidence="2" type="ORF">J2853_005645</name>
</gene>
<keyword evidence="3" id="KW-1185">Reference proteome</keyword>